<accession>A0A165T1B2</accession>
<feature type="region of interest" description="Disordered" evidence="1">
    <location>
        <begin position="200"/>
        <end position="311"/>
    </location>
</feature>
<dbReference type="Gene3D" id="1.10.10.60">
    <property type="entry name" value="Homeodomain-like"/>
    <property type="match status" value="1"/>
</dbReference>
<feature type="region of interest" description="Disordered" evidence="1">
    <location>
        <begin position="379"/>
        <end position="435"/>
    </location>
</feature>
<feature type="compositionally biased region" description="Basic and acidic residues" evidence="1">
    <location>
        <begin position="234"/>
        <end position="243"/>
    </location>
</feature>
<evidence type="ECO:0000256" key="1">
    <source>
        <dbReference type="SAM" id="MobiDB-lite"/>
    </source>
</evidence>
<evidence type="ECO:0000313" key="3">
    <source>
        <dbReference type="Proteomes" id="UP000076727"/>
    </source>
</evidence>
<protein>
    <submittedName>
        <fullName evidence="2">Uncharacterized protein</fullName>
    </submittedName>
</protein>
<sequence length="562" mass="63081">MDYSSALTAFLGQLADHVRALNAQGAQNENRGGSAEAPSSQNAGLFLGPEAGPSSISALPRPANPIPPIPNTQHTVLQNQAELAAVVLHILNDYKKVRHPVGSCPDDDDLLAKTLYESDEKGQTYRQALESLDNVHGHSAAQWRDYFLDHCSRIVKLINKRAAQLSAHPTQLTSPPTTVNTALVGKRPSLPIIRDKELHDDRLPFPPIPRTTQPTTAFTRPASQTASSSNPQGDRCRTLDRSRPVSFSKRRGLSYSPECPAKNPMPLRRRDSVERSHRPENVEIRVPSRPLRAPTPPTRVEPTPSGRGNAFTEEDKKFFLDYILWEVGKDPSLTKQRLYLRLEQKAPHHSSQSWSTYWGRNSEVADKAYQMAKAYGEREARAARTNAPRRSLPSGDKDASPESSSEDSDGELSDWDSDPSTDRDIADMGVQGEPWGKTDKRVLARWIAQQSPVWKEWPRNKKFNGFVVKYDGQRSLEGCHYMYQKNQSEVDRLVRKYRAYLRRKKTPKVKAERVEISLLSEDEKDDAATDTPQKRKVTDDAEPSVPSQNAEKRRKMSLSDVA</sequence>
<name>A0A165T1B2_9APHY</name>
<organism evidence="2 3">
    <name type="scientific">Daedalea quercina L-15889</name>
    <dbReference type="NCBI Taxonomy" id="1314783"/>
    <lineage>
        <taxon>Eukaryota</taxon>
        <taxon>Fungi</taxon>
        <taxon>Dikarya</taxon>
        <taxon>Basidiomycota</taxon>
        <taxon>Agaricomycotina</taxon>
        <taxon>Agaricomycetes</taxon>
        <taxon>Polyporales</taxon>
        <taxon>Fomitopsis</taxon>
    </lineage>
</organism>
<feature type="compositionally biased region" description="Acidic residues" evidence="1">
    <location>
        <begin position="404"/>
        <end position="419"/>
    </location>
</feature>
<dbReference type="AlphaFoldDB" id="A0A165T1B2"/>
<feature type="region of interest" description="Disordered" evidence="1">
    <location>
        <begin position="26"/>
        <end position="60"/>
    </location>
</feature>
<feature type="compositionally biased region" description="Basic and acidic residues" evidence="1">
    <location>
        <begin position="268"/>
        <end position="283"/>
    </location>
</feature>
<keyword evidence="3" id="KW-1185">Reference proteome</keyword>
<evidence type="ECO:0000313" key="2">
    <source>
        <dbReference type="EMBL" id="KZT72787.1"/>
    </source>
</evidence>
<reference evidence="2 3" key="1">
    <citation type="journal article" date="2016" name="Mol. Biol. Evol.">
        <title>Comparative Genomics of Early-Diverging Mushroom-Forming Fungi Provides Insights into the Origins of Lignocellulose Decay Capabilities.</title>
        <authorList>
            <person name="Nagy L.G."/>
            <person name="Riley R."/>
            <person name="Tritt A."/>
            <person name="Adam C."/>
            <person name="Daum C."/>
            <person name="Floudas D."/>
            <person name="Sun H."/>
            <person name="Yadav J.S."/>
            <person name="Pangilinan J."/>
            <person name="Larsson K.H."/>
            <person name="Matsuura K."/>
            <person name="Barry K."/>
            <person name="Labutti K."/>
            <person name="Kuo R."/>
            <person name="Ohm R.A."/>
            <person name="Bhattacharya S.S."/>
            <person name="Shirouzu T."/>
            <person name="Yoshinaga Y."/>
            <person name="Martin F.M."/>
            <person name="Grigoriev I.V."/>
            <person name="Hibbett D.S."/>
        </authorList>
    </citation>
    <scope>NUCLEOTIDE SEQUENCE [LARGE SCALE GENOMIC DNA]</scope>
    <source>
        <strain evidence="2 3">L-15889</strain>
    </source>
</reference>
<feature type="region of interest" description="Disordered" evidence="1">
    <location>
        <begin position="517"/>
        <end position="562"/>
    </location>
</feature>
<proteinExistence type="predicted"/>
<feature type="compositionally biased region" description="Polar residues" evidence="1">
    <location>
        <begin position="210"/>
        <end position="232"/>
    </location>
</feature>
<gene>
    <name evidence="2" type="ORF">DAEQUDRAFT_808770</name>
</gene>
<feature type="compositionally biased region" description="Polar residues" evidence="1">
    <location>
        <begin position="26"/>
        <end position="43"/>
    </location>
</feature>
<dbReference type="Proteomes" id="UP000076727">
    <property type="component" value="Unassembled WGS sequence"/>
</dbReference>
<dbReference type="OrthoDB" id="3194584at2759"/>
<dbReference type="EMBL" id="KV429039">
    <property type="protein sequence ID" value="KZT72787.1"/>
    <property type="molecule type" value="Genomic_DNA"/>
</dbReference>
<dbReference type="STRING" id="1314783.A0A165T1B2"/>